<feature type="region of interest" description="Disordered" evidence="1">
    <location>
        <begin position="276"/>
        <end position="299"/>
    </location>
</feature>
<dbReference type="InterPro" id="IPR036162">
    <property type="entry name" value="Resolvase-like_N_sf"/>
</dbReference>
<dbReference type="PANTHER" id="PTHR30461">
    <property type="entry name" value="DNA-INVERTASE FROM LAMBDOID PROPHAGE"/>
    <property type="match status" value="1"/>
</dbReference>
<keyword evidence="4" id="KW-1185">Reference proteome</keyword>
<dbReference type="InterPro" id="IPR050639">
    <property type="entry name" value="SSR_resolvase"/>
</dbReference>
<comment type="caution">
    <text evidence="3">The sequence shown here is derived from an EMBL/GenBank/DDBJ whole genome shotgun (WGS) entry which is preliminary data.</text>
</comment>
<accession>A0A8J3ZJE4</accession>
<dbReference type="Pfam" id="PF07508">
    <property type="entry name" value="Recombinase"/>
    <property type="match status" value="1"/>
</dbReference>
<dbReference type="InterPro" id="IPR038109">
    <property type="entry name" value="DNA_bind_recomb_sf"/>
</dbReference>
<dbReference type="EMBL" id="BOPG01000106">
    <property type="protein sequence ID" value="GIJ64042.1"/>
    <property type="molecule type" value="Genomic_DNA"/>
</dbReference>
<feature type="region of interest" description="Disordered" evidence="1">
    <location>
        <begin position="236"/>
        <end position="261"/>
    </location>
</feature>
<gene>
    <name evidence="3" type="ORF">Vau01_115580</name>
</gene>
<dbReference type="SMART" id="SM00857">
    <property type="entry name" value="Resolvase"/>
    <property type="match status" value="1"/>
</dbReference>
<dbReference type="Gene3D" id="3.90.1750.20">
    <property type="entry name" value="Putative Large Serine Recombinase, Chain B, Domain 2"/>
    <property type="match status" value="1"/>
</dbReference>
<organism evidence="3 4">
    <name type="scientific">Virgisporangium aurantiacum</name>
    <dbReference type="NCBI Taxonomy" id="175570"/>
    <lineage>
        <taxon>Bacteria</taxon>
        <taxon>Bacillati</taxon>
        <taxon>Actinomycetota</taxon>
        <taxon>Actinomycetes</taxon>
        <taxon>Micromonosporales</taxon>
        <taxon>Micromonosporaceae</taxon>
        <taxon>Virgisporangium</taxon>
    </lineage>
</organism>
<name>A0A8J3ZJE4_9ACTN</name>
<evidence type="ECO:0000256" key="1">
    <source>
        <dbReference type="SAM" id="MobiDB-lite"/>
    </source>
</evidence>
<evidence type="ECO:0000313" key="4">
    <source>
        <dbReference type="Proteomes" id="UP000612585"/>
    </source>
</evidence>
<dbReference type="InterPro" id="IPR011109">
    <property type="entry name" value="DNA_bind_recombinase_dom"/>
</dbReference>
<reference evidence="3" key="1">
    <citation type="submission" date="2021-01" db="EMBL/GenBank/DDBJ databases">
        <title>Whole genome shotgun sequence of Virgisporangium aurantiacum NBRC 16421.</title>
        <authorList>
            <person name="Komaki H."/>
            <person name="Tamura T."/>
        </authorList>
    </citation>
    <scope>NUCLEOTIDE SEQUENCE</scope>
    <source>
        <strain evidence="3">NBRC 16421</strain>
    </source>
</reference>
<proteinExistence type="predicted"/>
<dbReference type="Gene3D" id="3.40.50.1390">
    <property type="entry name" value="Resolvase, N-terminal catalytic domain"/>
    <property type="match status" value="1"/>
</dbReference>
<dbReference type="GO" id="GO:0000150">
    <property type="term" value="F:DNA strand exchange activity"/>
    <property type="evidence" value="ECO:0007669"/>
    <property type="project" value="InterPro"/>
</dbReference>
<dbReference type="InterPro" id="IPR006119">
    <property type="entry name" value="Resolv_N"/>
</dbReference>
<dbReference type="Proteomes" id="UP000612585">
    <property type="component" value="Unassembled WGS sequence"/>
</dbReference>
<feature type="domain" description="Recombinase" evidence="2">
    <location>
        <begin position="176"/>
        <end position="338"/>
    </location>
</feature>
<evidence type="ECO:0000313" key="3">
    <source>
        <dbReference type="EMBL" id="GIJ64042.1"/>
    </source>
</evidence>
<protein>
    <recommendedName>
        <fullName evidence="2">Recombinase domain-containing protein</fullName>
    </recommendedName>
</protein>
<sequence length="346" mass="38625">MRSRGRPTPARAGRIRVAFYGRTSTTDYQDEASSRRWQLDNATDLIGDRGLIVAEFFDVGWSRKVPWSLRPEPSRLLAEIAQVDRPFDAVVVGEYERAFEGGQLQALLPVLRRHGVVLWLPEFGDVVDEADPVHQAVSLLLGCESRREVLRARFRSTAAMRAQARDQGRHLGGRPPYGYRLVDGGPHPNRAHARWGRRQHRLGPDPVSAPVVRWIFARRLAGGSAAATARALNECGVRSPSGHDPERNRHRSRPGVGRFTRWPKSSRIRDTRVGRCGIGSAPTTNETRPGDKRSSRGAIRRWNPKDEWVISTWIVHPPLVSETDFIRAQSDPGATAGGPRCPLCSQ</sequence>
<dbReference type="GO" id="GO:0003677">
    <property type="term" value="F:DNA binding"/>
    <property type="evidence" value="ECO:0007669"/>
    <property type="project" value="InterPro"/>
</dbReference>
<dbReference type="Pfam" id="PF00239">
    <property type="entry name" value="Resolvase"/>
    <property type="match status" value="1"/>
</dbReference>
<dbReference type="PROSITE" id="PS51737">
    <property type="entry name" value="RECOMBINASE_DNA_BIND"/>
    <property type="match status" value="1"/>
</dbReference>
<evidence type="ECO:0000259" key="2">
    <source>
        <dbReference type="PROSITE" id="PS51737"/>
    </source>
</evidence>
<dbReference type="AlphaFoldDB" id="A0A8J3ZJE4"/>
<dbReference type="PANTHER" id="PTHR30461:SF23">
    <property type="entry name" value="DNA RECOMBINASE-RELATED"/>
    <property type="match status" value="1"/>
</dbReference>